<reference evidence="15 16" key="1">
    <citation type="journal article" date="2015" name="Genome Announc.">
        <title>Expanding the biotechnology potential of lactobacilli through comparative genomics of 213 strains and associated genera.</title>
        <authorList>
            <person name="Sun Z."/>
            <person name="Harris H.M."/>
            <person name="McCann A."/>
            <person name="Guo C."/>
            <person name="Argimon S."/>
            <person name="Zhang W."/>
            <person name="Yang X."/>
            <person name="Jeffery I.B."/>
            <person name="Cooney J.C."/>
            <person name="Kagawa T.F."/>
            <person name="Liu W."/>
            <person name="Song Y."/>
            <person name="Salvetti E."/>
            <person name="Wrobel A."/>
            <person name="Rasinkangas P."/>
            <person name="Parkhill J."/>
            <person name="Rea M.C."/>
            <person name="O'Sullivan O."/>
            <person name="Ritari J."/>
            <person name="Douillard F.P."/>
            <person name="Paul Ross R."/>
            <person name="Yang R."/>
            <person name="Briner A.E."/>
            <person name="Felis G.E."/>
            <person name="de Vos W.M."/>
            <person name="Barrangou R."/>
            <person name="Klaenhammer T.R."/>
            <person name="Caufield P.W."/>
            <person name="Cui Y."/>
            <person name="Zhang H."/>
            <person name="O'Toole P.W."/>
        </authorList>
    </citation>
    <scope>NUCLEOTIDE SEQUENCE [LARGE SCALE GENOMIC DNA]</scope>
    <source>
        <strain evidence="15 16">LMG 26013</strain>
    </source>
</reference>
<dbReference type="InterPro" id="IPR036695">
    <property type="entry name" value="Arg-tRNA-synth_N_sf"/>
</dbReference>
<evidence type="ECO:0000256" key="3">
    <source>
        <dbReference type="ARBA" id="ARBA00011245"/>
    </source>
</evidence>
<dbReference type="PRINTS" id="PR01038">
    <property type="entry name" value="TRNASYNTHARG"/>
</dbReference>
<dbReference type="Gene3D" id="3.30.1360.70">
    <property type="entry name" value="Arginyl tRNA synthetase N-terminal domain"/>
    <property type="match status" value="1"/>
</dbReference>
<dbReference type="RefSeq" id="WP_057705872.1">
    <property type="nucleotide sequence ID" value="NZ_JQCL01000051.1"/>
</dbReference>
<evidence type="ECO:0000256" key="1">
    <source>
        <dbReference type="ARBA" id="ARBA00004496"/>
    </source>
</evidence>
<evidence type="ECO:0000256" key="5">
    <source>
        <dbReference type="ARBA" id="ARBA00022598"/>
    </source>
</evidence>
<comment type="catalytic activity">
    <reaction evidence="10 11">
        <text>tRNA(Arg) + L-arginine + ATP = L-arginyl-tRNA(Arg) + AMP + diphosphate</text>
        <dbReference type="Rhea" id="RHEA:20301"/>
        <dbReference type="Rhea" id="RHEA-COMP:9658"/>
        <dbReference type="Rhea" id="RHEA-COMP:9673"/>
        <dbReference type="ChEBI" id="CHEBI:30616"/>
        <dbReference type="ChEBI" id="CHEBI:32682"/>
        <dbReference type="ChEBI" id="CHEBI:33019"/>
        <dbReference type="ChEBI" id="CHEBI:78442"/>
        <dbReference type="ChEBI" id="CHEBI:78513"/>
        <dbReference type="ChEBI" id="CHEBI:456215"/>
        <dbReference type="EC" id="6.1.1.19"/>
    </reaction>
</comment>
<dbReference type="Pfam" id="PF05746">
    <property type="entry name" value="DALR_1"/>
    <property type="match status" value="1"/>
</dbReference>
<dbReference type="SMART" id="SM00836">
    <property type="entry name" value="DALR_1"/>
    <property type="match status" value="1"/>
</dbReference>
<dbReference type="STRING" id="942150.IV64_GL002127"/>
<dbReference type="InterPro" id="IPR008909">
    <property type="entry name" value="DALR_anticod-bd"/>
</dbReference>
<dbReference type="Pfam" id="PF00750">
    <property type="entry name" value="tRNA-synt_1d"/>
    <property type="match status" value="1"/>
</dbReference>
<dbReference type="FunFam" id="1.10.730.10:FF:000006">
    <property type="entry name" value="Arginyl-tRNA synthetase 2, mitochondrial"/>
    <property type="match status" value="1"/>
</dbReference>
<dbReference type="SUPFAM" id="SSF55190">
    <property type="entry name" value="Arginyl-tRNA synthetase (ArgRS), N-terminal 'additional' domain"/>
    <property type="match status" value="1"/>
</dbReference>
<comment type="subcellular location">
    <subcellularLocation>
        <location evidence="1 11">Cytoplasm</location>
    </subcellularLocation>
</comment>
<dbReference type="EMBL" id="JQCL01000051">
    <property type="protein sequence ID" value="KRO11738.1"/>
    <property type="molecule type" value="Genomic_DNA"/>
</dbReference>
<dbReference type="HAMAP" id="MF_00123">
    <property type="entry name" value="Arg_tRNA_synth"/>
    <property type="match status" value="1"/>
</dbReference>
<dbReference type="CDD" id="cd07956">
    <property type="entry name" value="Anticodon_Ia_Arg"/>
    <property type="match status" value="1"/>
</dbReference>
<evidence type="ECO:0000256" key="10">
    <source>
        <dbReference type="ARBA" id="ARBA00049339"/>
    </source>
</evidence>
<evidence type="ECO:0000256" key="12">
    <source>
        <dbReference type="RuleBase" id="RU363038"/>
    </source>
</evidence>
<proteinExistence type="inferred from homology"/>
<dbReference type="PANTHER" id="PTHR11956">
    <property type="entry name" value="ARGINYL-TRNA SYNTHETASE"/>
    <property type="match status" value="1"/>
</dbReference>
<dbReference type="InterPro" id="IPR001278">
    <property type="entry name" value="Arg-tRNA-ligase"/>
</dbReference>
<dbReference type="Proteomes" id="UP000051783">
    <property type="component" value="Unassembled WGS sequence"/>
</dbReference>
<dbReference type="GO" id="GO:0005737">
    <property type="term" value="C:cytoplasm"/>
    <property type="evidence" value="ECO:0007669"/>
    <property type="project" value="UniProtKB-SubCell"/>
</dbReference>
<evidence type="ECO:0000256" key="9">
    <source>
        <dbReference type="ARBA" id="ARBA00023146"/>
    </source>
</evidence>
<evidence type="ECO:0000256" key="7">
    <source>
        <dbReference type="ARBA" id="ARBA00022840"/>
    </source>
</evidence>
<dbReference type="FunFam" id="3.40.50.620:FF:000116">
    <property type="entry name" value="Arginine--tRNA ligase"/>
    <property type="match status" value="1"/>
</dbReference>
<dbReference type="SUPFAM" id="SSF52374">
    <property type="entry name" value="Nucleotidylyl transferase"/>
    <property type="match status" value="1"/>
</dbReference>
<dbReference type="GO" id="GO:0004814">
    <property type="term" value="F:arginine-tRNA ligase activity"/>
    <property type="evidence" value="ECO:0007669"/>
    <property type="project" value="UniProtKB-UniRule"/>
</dbReference>
<dbReference type="NCBIfam" id="TIGR00456">
    <property type="entry name" value="argS"/>
    <property type="match status" value="1"/>
</dbReference>
<comment type="subunit">
    <text evidence="3 11">Monomer.</text>
</comment>
<dbReference type="OrthoDB" id="9805987at2"/>
<evidence type="ECO:0000256" key="8">
    <source>
        <dbReference type="ARBA" id="ARBA00022917"/>
    </source>
</evidence>
<dbReference type="SUPFAM" id="SSF47323">
    <property type="entry name" value="Anticodon-binding domain of a subclass of class I aminoacyl-tRNA synthetases"/>
    <property type="match status" value="1"/>
</dbReference>
<evidence type="ECO:0000313" key="16">
    <source>
        <dbReference type="Proteomes" id="UP000051783"/>
    </source>
</evidence>
<keyword evidence="9 11" id="KW-0030">Aminoacyl-tRNA synthetase</keyword>
<accession>A0A0R2MLV4</accession>
<keyword evidence="5 11" id="KW-0436">Ligase</keyword>
<evidence type="ECO:0000256" key="4">
    <source>
        <dbReference type="ARBA" id="ARBA00022490"/>
    </source>
</evidence>
<dbReference type="InterPro" id="IPR009080">
    <property type="entry name" value="tRNAsynth_Ia_anticodon-bd"/>
</dbReference>
<comment type="caution">
    <text evidence="15">The sequence shown here is derived from an EMBL/GenBank/DDBJ whole genome shotgun (WGS) entry which is preliminary data.</text>
</comment>
<evidence type="ECO:0000259" key="14">
    <source>
        <dbReference type="SMART" id="SM01016"/>
    </source>
</evidence>
<dbReference type="AlphaFoldDB" id="A0A0R2MLV4"/>
<dbReference type="GO" id="GO:0006420">
    <property type="term" value="P:arginyl-tRNA aminoacylation"/>
    <property type="evidence" value="ECO:0007669"/>
    <property type="project" value="UniProtKB-UniRule"/>
</dbReference>
<dbReference type="CDD" id="cd00671">
    <property type="entry name" value="ArgRS_core"/>
    <property type="match status" value="1"/>
</dbReference>
<evidence type="ECO:0000313" key="15">
    <source>
        <dbReference type="EMBL" id="KRO11738.1"/>
    </source>
</evidence>
<dbReference type="InterPro" id="IPR035684">
    <property type="entry name" value="ArgRS_core"/>
</dbReference>
<evidence type="ECO:0000256" key="11">
    <source>
        <dbReference type="HAMAP-Rule" id="MF_00123"/>
    </source>
</evidence>
<dbReference type="SMART" id="SM01016">
    <property type="entry name" value="Arg_tRNA_synt_N"/>
    <property type="match status" value="1"/>
</dbReference>
<feature type="short sequence motif" description="'HIGH' region" evidence="11">
    <location>
        <begin position="121"/>
        <end position="131"/>
    </location>
</feature>
<dbReference type="PANTHER" id="PTHR11956:SF5">
    <property type="entry name" value="ARGININE--TRNA LIGASE, CYTOPLASMIC"/>
    <property type="match status" value="1"/>
</dbReference>
<dbReference type="Gene3D" id="1.10.730.10">
    <property type="entry name" value="Isoleucyl-tRNA Synthetase, Domain 1"/>
    <property type="match status" value="1"/>
</dbReference>
<evidence type="ECO:0000259" key="13">
    <source>
        <dbReference type="SMART" id="SM00836"/>
    </source>
</evidence>
<dbReference type="InterPro" id="IPR014729">
    <property type="entry name" value="Rossmann-like_a/b/a_fold"/>
</dbReference>
<keyword evidence="8 11" id="KW-0648">Protein biosynthesis</keyword>
<organism evidence="15 16">
    <name type="scientific">Lactiplantibacillus xiangfangensis</name>
    <dbReference type="NCBI Taxonomy" id="942150"/>
    <lineage>
        <taxon>Bacteria</taxon>
        <taxon>Bacillati</taxon>
        <taxon>Bacillota</taxon>
        <taxon>Bacilli</taxon>
        <taxon>Lactobacillales</taxon>
        <taxon>Lactobacillaceae</taxon>
        <taxon>Lactiplantibacillus</taxon>
    </lineage>
</organism>
<gene>
    <name evidence="11" type="primary">argS</name>
    <name evidence="15" type="ORF">IV64_GL002127</name>
</gene>
<dbReference type="Pfam" id="PF03485">
    <property type="entry name" value="Arg_tRNA_synt_N"/>
    <property type="match status" value="1"/>
</dbReference>
<feature type="domain" description="Arginyl tRNA synthetase N-terminal" evidence="14">
    <location>
        <begin position="1"/>
        <end position="83"/>
    </location>
</feature>
<dbReference type="PATRIC" id="fig|942150.3.peg.2223"/>
<dbReference type="Gene3D" id="3.40.50.620">
    <property type="entry name" value="HUPs"/>
    <property type="match status" value="1"/>
</dbReference>
<keyword evidence="4 11" id="KW-0963">Cytoplasm</keyword>
<name>A0A0R2MLV4_9LACO</name>
<feature type="domain" description="DALR anticodon binding" evidence="13">
    <location>
        <begin position="449"/>
        <end position="562"/>
    </location>
</feature>
<keyword evidence="7 11" id="KW-0067">ATP-binding</keyword>
<dbReference type="GO" id="GO:0005524">
    <property type="term" value="F:ATP binding"/>
    <property type="evidence" value="ECO:0007669"/>
    <property type="project" value="UniProtKB-UniRule"/>
</dbReference>
<evidence type="ECO:0000256" key="2">
    <source>
        <dbReference type="ARBA" id="ARBA00005594"/>
    </source>
</evidence>
<keyword evidence="6 11" id="KW-0547">Nucleotide-binding</keyword>
<evidence type="ECO:0000256" key="6">
    <source>
        <dbReference type="ARBA" id="ARBA00022741"/>
    </source>
</evidence>
<protein>
    <recommendedName>
        <fullName evidence="11">Arginine--tRNA ligase</fullName>
        <ecNumber evidence="11">6.1.1.19</ecNumber>
    </recommendedName>
    <alternativeName>
        <fullName evidence="11">Arginyl-tRNA synthetase</fullName>
        <shortName evidence="11">ArgRS</shortName>
    </alternativeName>
</protein>
<keyword evidence="16" id="KW-1185">Reference proteome</keyword>
<dbReference type="InterPro" id="IPR005148">
    <property type="entry name" value="Arg-tRNA-synth_N"/>
</dbReference>
<sequence>MDYKQLVADALAPALPDLSKDDILSKIEQPKTSKQGDLAFPTFTLAKIMHKAPQMIAGDVVEKVDQSQFEKVVAMGPYVNFFLKKDAFSADILNQVLTQEGHFGDGTLGAKGQVPIDMSSPNIAKPISMGHLRSTVIGNSLANILSKLDYQPVKINHLGDWGTQFGKLITAYKMWGSEEEVKADPINNLLKYYVRFHKEDVDHPEMDDEAREWFKKLENGDEEATHLWSWFRSESLKAFKKIYKRLDIDFDSFKGEAFYNDKMAEVVDILEDKNLLHESQGAEVVDLSKYDLNPALIKKSDGATLYITRDLAAAIYRKRTYDFVQSLYVVGNEQTNHFKQLKAVLTEMGFDWADQIHHIPFGLITSGGKKLSTRSGRVILLDKVLDDAVSLAHQQIEAKNPDLNNKDAVADAVGIGAVVFHDLKNERMNSFDFNLEEVVRFEGETGPYVQYAHARAESILRKAGSPELAADGQSLSDPAAWDTLKLLSEFPATVVRASAEYEPSIVAKYAIHLAKAFNKYYGNTKVLVEDDELNARLALVKSVSIVLKESLRLLGVKAPDEM</sequence>
<dbReference type="EC" id="6.1.1.19" evidence="11"/>
<comment type="similarity">
    <text evidence="2 11 12">Belongs to the class-I aminoacyl-tRNA synthetase family.</text>
</comment>